<evidence type="ECO:0000313" key="2">
    <source>
        <dbReference type="Proteomes" id="UP001293254"/>
    </source>
</evidence>
<keyword evidence="2" id="KW-1185">Reference proteome</keyword>
<reference evidence="1" key="2">
    <citation type="journal article" date="2024" name="Plant">
        <title>Genomic evolution and insights into agronomic trait innovations of Sesamum species.</title>
        <authorList>
            <person name="Miao H."/>
            <person name="Wang L."/>
            <person name="Qu L."/>
            <person name="Liu H."/>
            <person name="Sun Y."/>
            <person name="Le M."/>
            <person name="Wang Q."/>
            <person name="Wei S."/>
            <person name="Zheng Y."/>
            <person name="Lin W."/>
            <person name="Duan Y."/>
            <person name="Cao H."/>
            <person name="Xiong S."/>
            <person name="Wang X."/>
            <person name="Wei L."/>
            <person name="Li C."/>
            <person name="Ma Q."/>
            <person name="Ju M."/>
            <person name="Zhao R."/>
            <person name="Li G."/>
            <person name="Mu C."/>
            <person name="Tian Q."/>
            <person name="Mei H."/>
            <person name="Zhang T."/>
            <person name="Gao T."/>
            <person name="Zhang H."/>
        </authorList>
    </citation>
    <scope>NUCLEOTIDE SEQUENCE</scope>
    <source>
        <strain evidence="1">3651</strain>
    </source>
</reference>
<reference evidence="1" key="1">
    <citation type="submission" date="2020-06" db="EMBL/GenBank/DDBJ databases">
        <authorList>
            <person name="Li T."/>
            <person name="Hu X."/>
            <person name="Zhang T."/>
            <person name="Song X."/>
            <person name="Zhang H."/>
            <person name="Dai N."/>
            <person name="Sheng W."/>
            <person name="Hou X."/>
            <person name="Wei L."/>
        </authorList>
    </citation>
    <scope>NUCLEOTIDE SEQUENCE</scope>
    <source>
        <strain evidence="1">3651</strain>
        <tissue evidence="1">Leaf</tissue>
    </source>
</reference>
<comment type="caution">
    <text evidence="1">The sequence shown here is derived from an EMBL/GenBank/DDBJ whole genome shotgun (WGS) entry which is preliminary data.</text>
</comment>
<dbReference type="AlphaFoldDB" id="A0AAE1YCV9"/>
<dbReference type="EMBL" id="JACGWO010000005">
    <property type="protein sequence ID" value="KAK4427677.1"/>
    <property type="molecule type" value="Genomic_DNA"/>
</dbReference>
<name>A0AAE1YCV9_9LAMI</name>
<evidence type="ECO:0000313" key="1">
    <source>
        <dbReference type="EMBL" id="KAK4427677.1"/>
    </source>
</evidence>
<protein>
    <submittedName>
        <fullName evidence="1">Uncharacterized protein</fullName>
    </submittedName>
</protein>
<organism evidence="1 2">
    <name type="scientific">Sesamum alatum</name>
    <dbReference type="NCBI Taxonomy" id="300844"/>
    <lineage>
        <taxon>Eukaryota</taxon>
        <taxon>Viridiplantae</taxon>
        <taxon>Streptophyta</taxon>
        <taxon>Embryophyta</taxon>
        <taxon>Tracheophyta</taxon>
        <taxon>Spermatophyta</taxon>
        <taxon>Magnoliopsida</taxon>
        <taxon>eudicotyledons</taxon>
        <taxon>Gunneridae</taxon>
        <taxon>Pentapetalae</taxon>
        <taxon>asterids</taxon>
        <taxon>lamiids</taxon>
        <taxon>Lamiales</taxon>
        <taxon>Pedaliaceae</taxon>
        <taxon>Sesamum</taxon>
    </lineage>
</organism>
<dbReference type="Proteomes" id="UP001293254">
    <property type="component" value="Unassembled WGS sequence"/>
</dbReference>
<sequence length="108" mass="11492">MLGLAVTPILGKDLGVAGSAVDGFTLTTTGIIYWSLSSGTSYNLPEEVSKHELTYGGSPWSAFVRPTQGKGDWDVLSVTLRDWSSSIHLSDPSCLSILLLEASMVVMT</sequence>
<proteinExistence type="predicted"/>
<accession>A0AAE1YCV9</accession>
<gene>
    <name evidence="1" type="ORF">Salat_1536700</name>
</gene>